<feature type="binding site" evidence="2">
    <location>
        <position position="279"/>
    </location>
    <ligand>
        <name>substrate</name>
    </ligand>
</feature>
<name>A0A7V2SZ25_9BACT</name>
<dbReference type="AlphaFoldDB" id="A0A7V2SZ25"/>
<feature type="binding site" evidence="2">
    <location>
        <begin position="130"/>
        <end position="131"/>
    </location>
    <ligand>
        <name>ATP</name>
        <dbReference type="ChEBI" id="CHEBI:30616"/>
    </ligand>
</feature>
<dbReference type="EMBL" id="DRND01000309">
    <property type="protein sequence ID" value="HFC47010.1"/>
    <property type="molecule type" value="Genomic_DNA"/>
</dbReference>
<comment type="similarity">
    <text evidence="2">Belongs to the thiamine-monophosphate kinase family.</text>
</comment>
<evidence type="ECO:0000259" key="4">
    <source>
        <dbReference type="Pfam" id="PF02769"/>
    </source>
</evidence>
<dbReference type="PANTHER" id="PTHR30270:SF0">
    <property type="entry name" value="THIAMINE-MONOPHOSPHATE KINASE"/>
    <property type="match status" value="1"/>
</dbReference>
<feature type="binding site" evidence="2">
    <location>
        <position position="335"/>
    </location>
    <ligand>
        <name>substrate</name>
    </ligand>
</feature>
<dbReference type="GO" id="GO:0005524">
    <property type="term" value="F:ATP binding"/>
    <property type="evidence" value="ECO:0007669"/>
    <property type="project" value="UniProtKB-UniRule"/>
</dbReference>
<comment type="caution">
    <text evidence="5">The sequence shown here is derived from an EMBL/GenBank/DDBJ whole genome shotgun (WGS) entry which is preliminary data.</text>
</comment>
<dbReference type="InterPro" id="IPR036921">
    <property type="entry name" value="PurM-like_N_sf"/>
</dbReference>
<dbReference type="SUPFAM" id="SSF56042">
    <property type="entry name" value="PurM C-terminal domain-like"/>
    <property type="match status" value="1"/>
</dbReference>
<evidence type="ECO:0000313" key="5">
    <source>
        <dbReference type="EMBL" id="HFC47010.1"/>
    </source>
</evidence>
<dbReference type="InterPro" id="IPR016188">
    <property type="entry name" value="PurM-like_N"/>
</dbReference>
<feature type="domain" description="PurM-like N-terminal" evidence="3">
    <location>
        <begin position="35"/>
        <end position="148"/>
    </location>
</feature>
<feature type="binding site" evidence="2">
    <location>
        <position position="37"/>
    </location>
    <ligand>
        <name>Mg(2+)</name>
        <dbReference type="ChEBI" id="CHEBI:18420"/>
        <label>4</label>
    </ligand>
</feature>
<dbReference type="InterPro" id="IPR010918">
    <property type="entry name" value="PurM-like_C_dom"/>
</dbReference>
<sequence length="338" mass="36493">MHTSSANLRSTEIEIIKIIEAASRVESRGLLVGPGDDCALVRPPEGEDLLLTKDCMVEGVHFSTDYFSPEAVGRRLAVANLSDIGASGGRSIWALLGLGFDPKRPISYYARLIDGLLGALKEDNVALAGGDTVASPRGIFLSLTLIGKTPKGRSISRRGARPGDVILSSGSLGGSHAGLLALTQKLTTSIPYPMMRCLKKLHICPQYPKGLGEALLEADCVTSAIDSSDGLAKDLRHIGEMSGVRCILYKEKIPIPRPARYLARIMGMRPYELALRGGEDFALIWTTPSERLKEARRIASSLGHRAFEIGRIEAGSGLFLEDSHGLQKEVLEYGYTHK</sequence>
<keyword evidence="2" id="KW-0460">Magnesium</keyword>
<dbReference type="InterPro" id="IPR006283">
    <property type="entry name" value="ThiL-like"/>
</dbReference>
<keyword evidence="2" id="KW-0479">Metal-binding</keyword>
<dbReference type="EC" id="2.7.4.16" evidence="2"/>
<dbReference type="Pfam" id="PF02769">
    <property type="entry name" value="AIRS_C"/>
    <property type="match status" value="1"/>
</dbReference>
<keyword evidence="1 2" id="KW-0784">Thiamine biosynthesis</keyword>
<evidence type="ECO:0000256" key="1">
    <source>
        <dbReference type="ARBA" id="ARBA00022977"/>
    </source>
</evidence>
<feature type="binding site" evidence="2">
    <location>
        <position position="54"/>
    </location>
    <ligand>
        <name>Mg(2+)</name>
        <dbReference type="ChEBI" id="CHEBI:18420"/>
        <label>2</label>
    </ligand>
</feature>
<comment type="catalytic activity">
    <reaction evidence="2">
        <text>thiamine phosphate + ATP = thiamine diphosphate + ADP</text>
        <dbReference type="Rhea" id="RHEA:15913"/>
        <dbReference type="ChEBI" id="CHEBI:30616"/>
        <dbReference type="ChEBI" id="CHEBI:37575"/>
        <dbReference type="ChEBI" id="CHEBI:58937"/>
        <dbReference type="ChEBI" id="CHEBI:456216"/>
        <dbReference type="EC" id="2.7.4.16"/>
    </reaction>
</comment>
<dbReference type="GO" id="GO:0000287">
    <property type="term" value="F:magnesium ion binding"/>
    <property type="evidence" value="ECO:0007669"/>
    <property type="project" value="UniProtKB-UniRule"/>
</dbReference>
<comment type="pathway">
    <text evidence="2">Cofactor biosynthesis; thiamine diphosphate biosynthesis; thiamine diphosphate from thiamine phosphate: step 1/1.</text>
</comment>
<dbReference type="Gene3D" id="3.30.1330.10">
    <property type="entry name" value="PurM-like, N-terminal domain"/>
    <property type="match status" value="1"/>
</dbReference>
<dbReference type="InterPro" id="IPR036676">
    <property type="entry name" value="PurM-like_C_sf"/>
</dbReference>
<feature type="binding site" evidence="2">
    <location>
        <position position="61"/>
    </location>
    <ligand>
        <name>substrate</name>
    </ligand>
</feature>
<gene>
    <name evidence="2 5" type="primary">thiL</name>
    <name evidence="5" type="ORF">ENJ63_03925</name>
</gene>
<feature type="binding site" evidence="2">
    <location>
        <position position="83"/>
    </location>
    <ligand>
        <name>Mg(2+)</name>
        <dbReference type="ChEBI" id="CHEBI:18420"/>
        <label>2</label>
    </ligand>
</feature>
<keyword evidence="2 5" id="KW-0418">Kinase</keyword>
<feature type="binding site" evidence="2">
    <location>
        <position position="83"/>
    </location>
    <ligand>
        <name>Mg(2+)</name>
        <dbReference type="ChEBI" id="CHEBI:18420"/>
        <label>4</label>
    </ligand>
</feature>
<feature type="binding site" evidence="2">
    <location>
        <position position="226"/>
    </location>
    <ligand>
        <name>Mg(2+)</name>
        <dbReference type="ChEBI" id="CHEBI:18420"/>
        <label>3</label>
    </ligand>
</feature>
<dbReference type="HAMAP" id="MF_02128">
    <property type="entry name" value="TMP_kinase"/>
    <property type="match status" value="1"/>
</dbReference>
<proteinExistence type="inferred from homology"/>
<feature type="binding site" evidence="2">
    <location>
        <position position="131"/>
    </location>
    <ligand>
        <name>Mg(2+)</name>
        <dbReference type="ChEBI" id="CHEBI:18420"/>
        <label>1</label>
    </ligand>
</feature>
<protein>
    <recommendedName>
        <fullName evidence="2">Thiamine-monophosphate kinase</fullName>
        <shortName evidence="2">TMP kinase</shortName>
        <shortName evidence="2">Thiamine-phosphate kinase</shortName>
        <ecNumber evidence="2">2.7.4.16</ecNumber>
    </recommendedName>
</protein>
<dbReference type="SUPFAM" id="SSF55326">
    <property type="entry name" value="PurM N-terminal domain-like"/>
    <property type="match status" value="1"/>
</dbReference>
<accession>A0A7V2SZ25</accession>
<dbReference type="GO" id="GO:0009030">
    <property type="term" value="F:thiamine-phosphate kinase activity"/>
    <property type="evidence" value="ECO:0007669"/>
    <property type="project" value="UniProtKB-UniRule"/>
</dbReference>
<evidence type="ECO:0000256" key="2">
    <source>
        <dbReference type="HAMAP-Rule" id="MF_02128"/>
    </source>
</evidence>
<feature type="domain" description="PurM-like C-terminal" evidence="4">
    <location>
        <begin position="161"/>
        <end position="320"/>
    </location>
</feature>
<dbReference type="Pfam" id="PF00586">
    <property type="entry name" value="AIRS"/>
    <property type="match status" value="1"/>
</dbReference>
<evidence type="ECO:0000259" key="3">
    <source>
        <dbReference type="Pfam" id="PF00586"/>
    </source>
</evidence>
<dbReference type="CDD" id="cd02194">
    <property type="entry name" value="ThiL"/>
    <property type="match status" value="1"/>
</dbReference>
<keyword evidence="2" id="KW-0547">Nucleotide-binding</keyword>
<dbReference type="Proteomes" id="UP000885797">
    <property type="component" value="Unassembled WGS sequence"/>
</dbReference>
<organism evidence="5">
    <name type="scientific">Dissulfuribacter thermophilus</name>
    <dbReference type="NCBI Taxonomy" id="1156395"/>
    <lineage>
        <taxon>Bacteria</taxon>
        <taxon>Pseudomonadati</taxon>
        <taxon>Thermodesulfobacteriota</taxon>
        <taxon>Dissulfuribacteria</taxon>
        <taxon>Dissulfuribacterales</taxon>
        <taxon>Dissulfuribacteraceae</taxon>
        <taxon>Dissulfuribacter</taxon>
    </lineage>
</organism>
<dbReference type="UniPathway" id="UPA00060">
    <property type="reaction ID" value="UER00142"/>
</dbReference>
<comment type="miscellaneous">
    <text evidence="2">Reaction mechanism of ThiL seems to utilize a direct, inline transfer of the gamma-phosphate of ATP to TMP rather than a phosphorylated enzyme intermediate.</text>
</comment>
<feature type="binding site" evidence="2">
    <location>
        <position position="228"/>
    </location>
    <ligand>
        <name>ATP</name>
        <dbReference type="ChEBI" id="CHEBI:30616"/>
    </ligand>
</feature>
<feature type="binding site" evidence="2">
    <location>
        <position position="37"/>
    </location>
    <ligand>
        <name>Mg(2+)</name>
        <dbReference type="ChEBI" id="CHEBI:18420"/>
        <label>3</label>
    </ligand>
</feature>
<keyword evidence="2" id="KW-0067">ATP-binding</keyword>
<feature type="binding site" evidence="2">
    <location>
        <position position="52"/>
    </location>
    <ligand>
        <name>Mg(2+)</name>
        <dbReference type="ChEBI" id="CHEBI:18420"/>
        <label>4</label>
    </ligand>
</feature>
<dbReference type="NCBIfam" id="TIGR01379">
    <property type="entry name" value="thiL"/>
    <property type="match status" value="1"/>
</dbReference>
<feature type="binding site" evidence="2">
    <location>
        <position position="83"/>
    </location>
    <ligand>
        <name>Mg(2+)</name>
        <dbReference type="ChEBI" id="CHEBI:18420"/>
        <label>3</label>
    </ligand>
</feature>
<keyword evidence="2 5" id="KW-0808">Transferase</keyword>
<dbReference type="GO" id="GO:0009229">
    <property type="term" value="P:thiamine diphosphate biosynthetic process"/>
    <property type="evidence" value="ECO:0007669"/>
    <property type="project" value="UniProtKB-UniRule"/>
</dbReference>
<dbReference type="Gene3D" id="3.90.650.10">
    <property type="entry name" value="PurM-like C-terminal domain"/>
    <property type="match status" value="1"/>
</dbReference>
<feature type="binding site" evidence="2">
    <location>
        <position position="229"/>
    </location>
    <ligand>
        <name>Mg(2+)</name>
        <dbReference type="ChEBI" id="CHEBI:18420"/>
        <label>5</label>
    </ligand>
</feature>
<reference evidence="5" key="1">
    <citation type="journal article" date="2020" name="mSystems">
        <title>Genome- and Community-Level Interaction Insights into Carbon Utilization and Element Cycling Functions of Hydrothermarchaeota in Hydrothermal Sediment.</title>
        <authorList>
            <person name="Zhou Z."/>
            <person name="Liu Y."/>
            <person name="Xu W."/>
            <person name="Pan J."/>
            <person name="Luo Z.H."/>
            <person name="Li M."/>
        </authorList>
    </citation>
    <scope>NUCLEOTIDE SEQUENCE [LARGE SCALE GENOMIC DNA]</scope>
    <source>
        <strain evidence="5">HyVt-503</strain>
    </source>
</reference>
<dbReference type="GO" id="GO:0009228">
    <property type="term" value="P:thiamine biosynthetic process"/>
    <property type="evidence" value="ECO:0007669"/>
    <property type="project" value="UniProtKB-KW"/>
</dbReference>
<comment type="caution">
    <text evidence="2">Lacks conserved residue(s) required for the propagation of feature annotation.</text>
</comment>
<dbReference type="PIRSF" id="PIRSF005303">
    <property type="entry name" value="Thiam_monoph_kin"/>
    <property type="match status" value="1"/>
</dbReference>
<feature type="binding site" evidence="2">
    <location>
        <position position="157"/>
    </location>
    <ligand>
        <name>ATP</name>
        <dbReference type="ChEBI" id="CHEBI:30616"/>
    </ligand>
</feature>
<feature type="binding site" evidence="2">
    <location>
        <position position="54"/>
    </location>
    <ligand>
        <name>Mg(2+)</name>
        <dbReference type="ChEBI" id="CHEBI:18420"/>
        <label>1</label>
    </ligand>
</feature>
<dbReference type="PANTHER" id="PTHR30270">
    <property type="entry name" value="THIAMINE-MONOPHOSPHATE KINASE"/>
    <property type="match status" value="1"/>
</dbReference>
<comment type="function">
    <text evidence="2">Catalyzes the ATP-dependent phosphorylation of thiamine-monophosphate (TMP) to form thiamine-pyrophosphate (TPP), the active form of vitamin B1.</text>
</comment>